<evidence type="ECO:0000256" key="11">
    <source>
        <dbReference type="SAM" id="MobiDB-lite"/>
    </source>
</evidence>
<evidence type="ECO:0000256" key="6">
    <source>
        <dbReference type="ARBA" id="ARBA00022989"/>
    </source>
</evidence>
<evidence type="ECO:0000256" key="5">
    <source>
        <dbReference type="ARBA" id="ARBA00022824"/>
    </source>
</evidence>
<feature type="region of interest" description="Disordered" evidence="11">
    <location>
        <begin position="75"/>
        <end position="99"/>
    </location>
</feature>
<protein>
    <recommendedName>
        <fullName evidence="8 10">Man(5)GlcNAc(2)-PP-dolichol translocation protein RFT1</fullName>
    </recommendedName>
</protein>
<sequence length="588" mass="62341">MAGDSEAKVVRGASLLILLQIISRAITFIANQLLLRFLTAQLLGVSTQLEVYYLSVLFFARESLRVAIQRQGTISSSPESSQSSTAEKQQANPSNGKQNQGTQAVVNLGYISIALGVVVATLLGWMYLNSIPTTTLLSTPNLIPSVYIYALASILELLSEPAFVVMQIRLQFGTRATAESVATFAKCLVTLASAFWASRSGVELGVLPFALGQTAYGLGLLGVYAWCGAGLARREGFSLLPARLGGDGKGYVLSLFYGPTVKLASSMMLQSFVKHILTQGDTFLVSALSTPTAQGVYALANNYGGLAARLLFQPVEESSRSYFSRLLSDTSADGSTPSPSTEAKEEKKTGKENNDGAQQPSKDALNQASDNLTALLRLYTFVSVPLVSLGPVAAPLVLSLIAGSQWTASGAGQALAAYVYYIPLLAINGLAEAFVASVATKSEVNRQSVWMTAFSFVFAVSGYVFLKVLNWGAIGLVWANGINMAGRIIWAAWFIKGYMAQRGTSWEITALLPSPLSLGAAAVASQVVRRAVNAEAAGSGVKAVIGELVKVAGVAVPFLAVCAFAERQFLLQCFQKVRGNRTEPSSSQ</sequence>
<keyword evidence="7 10" id="KW-0472">Membrane</keyword>
<evidence type="ECO:0000256" key="8">
    <source>
        <dbReference type="ARBA" id="ARBA00044793"/>
    </source>
</evidence>
<feature type="transmembrane region" description="Helical" evidence="10">
    <location>
        <begin position="147"/>
        <end position="168"/>
    </location>
</feature>
<keyword evidence="5 10" id="KW-0256">Endoplasmic reticulum</keyword>
<feature type="transmembrane region" description="Helical" evidence="10">
    <location>
        <begin position="204"/>
        <end position="227"/>
    </location>
</feature>
<feature type="transmembrane region" description="Helical" evidence="10">
    <location>
        <begin position="180"/>
        <end position="198"/>
    </location>
</feature>
<comment type="pathway">
    <text evidence="2">Protein modification; protein glycosylation.</text>
</comment>
<evidence type="ECO:0000256" key="7">
    <source>
        <dbReference type="ARBA" id="ARBA00023136"/>
    </source>
</evidence>
<evidence type="ECO:0000313" key="13">
    <source>
        <dbReference type="Proteomes" id="UP000078559"/>
    </source>
</evidence>
<feature type="transmembrane region" description="Helical" evidence="10">
    <location>
        <begin position="12"/>
        <end position="34"/>
    </location>
</feature>
<feature type="region of interest" description="Disordered" evidence="11">
    <location>
        <begin position="328"/>
        <end position="363"/>
    </location>
</feature>
<evidence type="ECO:0000256" key="4">
    <source>
        <dbReference type="ARBA" id="ARBA00022692"/>
    </source>
</evidence>
<evidence type="ECO:0000256" key="10">
    <source>
        <dbReference type="RuleBase" id="RU365067"/>
    </source>
</evidence>
<gene>
    <name evidence="12" type="ORF">VM1G_08288</name>
</gene>
<comment type="subcellular location">
    <subcellularLocation>
        <location evidence="1 10">Endoplasmic reticulum membrane</location>
        <topology evidence="1 10">Multi-pass membrane protein</topology>
    </subcellularLocation>
</comment>
<dbReference type="InterPro" id="IPR007594">
    <property type="entry name" value="RFT1"/>
</dbReference>
<dbReference type="PANTHER" id="PTHR13117">
    <property type="entry name" value="ENDOPLASMIC RETICULUM MULTISPAN TRANSMEMBRANE PROTEIN-RELATED"/>
    <property type="match status" value="1"/>
</dbReference>
<keyword evidence="6 10" id="KW-1133">Transmembrane helix</keyword>
<evidence type="ECO:0000313" key="12">
    <source>
        <dbReference type="EMBL" id="KUI72542.1"/>
    </source>
</evidence>
<feature type="compositionally biased region" description="Polar residues" evidence="11">
    <location>
        <begin position="85"/>
        <end position="99"/>
    </location>
</feature>
<dbReference type="Proteomes" id="UP000078559">
    <property type="component" value="Chromosome 9"/>
</dbReference>
<dbReference type="AlphaFoldDB" id="A0A194W8E1"/>
<proteinExistence type="inferred from homology"/>
<comment type="function">
    <text evidence="9 10">Intramembrane glycolipid transporter that operates in the biosynthetic pathway of dolichol-linked oligosaccharides, the glycan precursors employed in protein asparagine (N)-glycosylation. The sequential addition of sugars to dolichol pyrophosphate produces dolichol-linked oligosaccharides containing fourteen sugars, including two GlcNAcs, nine mannoses and three glucoses. Once assembled, the oligosaccharide is transferred from the lipid to nascent proteins by oligosaccharyltransferases. The assembly of dolichol-linked oligosaccharides begins on the cytosolic side of the endoplasmic reticulum membrane and finishes in its lumen. RFT1 could mediate the translocation of the cytosolically oriented intermediate DolPP-GlcNAc2Man5, produced by ALG11, into the ER lumen where dolichol-linked oligosaccharides assembly continues. However, the intramembrane lipid transporter activity could not be confirmed in vitro.</text>
</comment>
<dbReference type="PANTHER" id="PTHR13117:SF5">
    <property type="entry name" value="PROTEIN RFT1 HOMOLOG"/>
    <property type="match status" value="1"/>
</dbReference>
<name>A0A194W8E1_CYTMA</name>
<dbReference type="GO" id="GO:0005789">
    <property type="term" value="C:endoplasmic reticulum membrane"/>
    <property type="evidence" value="ECO:0007669"/>
    <property type="project" value="UniProtKB-SubCell"/>
</dbReference>
<feature type="compositionally biased region" description="Polar residues" evidence="11">
    <location>
        <begin position="328"/>
        <end position="340"/>
    </location>
</feature>
<feature type="compositionally biased region" description="Basic and acidic residues" evidence="11">
    <location>
        <begin position="342"/>
        <end position="354"/>
    </location>
</feature>
<reference evidence="12" key="1">
    <citation type="submission" date="2014-12" db="EMBL/GenBank/DDBJ databases">
        <title>Genome Sequence of Valsa Canker Pathogens Uncovers a Specific Adaption of Colonization on Woody Bark.</title>
        <authorList>
            <person name="Yin Z."/>
            <person name="Liu H."/>
            <person name="Gao X."/>
            <person name="Li Z."/>
            <person name="Song N."/>
            <person name="Ke X."/>
            <person name="Dai Q."/>
            <person name="Wu Y."/>
            <person name="Sun Y."/>
            <person name="Xu J.-R."/>
            <person name="Kang Z.K."/>
            <person name="Wang L."/>
            <person name="Huang L."/>
        </authorList>
    </citation>
    <scope>NUCLEOTIDE SEQUENCE [LARGE SCALE GENOMIC DNA]</scope>
    <source>
        <strain evidence="12">03-8</strain>
    </source>
</reference>
<keyword evidence="13" id="KW-1185">Reference proteome</keyword>
<feature type="transmembrane region" description="Helical" evidence="10">
    <location>
        <begin position="378"/>
        <end position="403"/>
    </location>
</feature>
<dbReference type="EMBL" id="CM003106">
    <property type="protein sequence ID" value="KUI72542.1"/>
    <property type="molecule type" value="Genomic_DNA"/>
</dbReference>
<comment type="similarity">
    <text evidence="3 10">Belongs to the RFT1 family.</text>
</comment>
<dbReference type="Pfam" id="PF04506">
    <property type="entry name" value="Rft-1"/>
    <property type="match status" value="1"/>
</dbReference>
<dbReference type="SMR" id="A0A194W8E1"/>
<evidence type="ECO:0000256" key="1">
    <source>
        <dbReference type="ARBA" id="ARBA00004477"/>
    </source>
</evidence>
<dbReference type="OrthoDB" id="9979195at2759"/>
<dbReference type="GO" id="GO:0006488">
    <property type="term" value="P:dolichol-linked oligosaccharide biosynthetic process"/>
    <property type="evidence" value="ECO:0007669"/>
    <property type="project" value="InterPro"/>
</dbReference>
<feature type="transmembrane region" description="Helical" evidence="10">
    <location>
        <begin position="104"/>
        <end position="127"/>
    </location>
</feature>
<accession>A0A194W8E1</accession>
<feature type="transmembrane region" description="Helical" evidence="10">
    <location>
        <begin position="415"/>
        <end position="436"/>
    </location>
</feature>
<evidence type="ECO:0000256" key="3">
    <source>
        <dbReference type="ARBA" id="ARBA00010288"/>
    </source>
</evidence>
<feature type="transmembrane region" description="Helical" evidence="10">
    <location>
        <begin position="448"/>
        <end position="466"/>
    </location>
</feature>
<feature type="transmembrane region" description="Helical" evidence="10">
    <location>
        <begin position="40"/>
        <end position="60"/>
    </location>
</feature>
<dbReference type="GO" id="GO:0034203">
    <property type="term" value="P:glycolipid translocation"/>
    <property type="evidence" value="ECO:0007669"/>
    <property type="project" value="TreeGrafter"/>
</dbReference>
<keyword evidence="4 10" id="KW-0812">Transmembrane</keyword>
<evidence type="ECO:0000256" key="2">
    <source>
        <dbReference type="ARBA" id="ARBA00004922"/>
    </source>
</evidence>
<feature type="transmembrane region" description="Helical" evidence="10">
    <location>
        <begin position="472"/>
        <end position="495"/>
    </location>
</feature>
<feature type="compositionally biased region" description="Low complexity" evidence="11">
    <location>
        <begin position="75"/>
        <end position="84"/>
    </location>
</feature>
<keyword evidence="10" id="KW-0813">Transport</keyword>
<evidence type="ECO:0000256" key="9">
    <source>
        <dbReference type="ARBA" id="ARBA00045912"/>
    </source>
</evidence>
<organism evidence="12 13">
    <name type="scientific">Cytospora mali</name>
    <name type="common">Apple Valsa canker fungus</name>
    <name type="synonym">Valsa mali</name>
    <dbReference type="NCBI Taxonomy" id="578113"/>
    <lineage>
        <taxon>Eukaryota</taxon>
        <taxon>Fungi</taxon>
        <taxon>Dikarya</taxon>
        <taxon>Ascomycota</taxon>
        <taxon>Pezizomycotina</taxon>
        <taxon>Sordariomycetes</taxon>
        <taxon>Sordariomycetidae</taxon>
        <taxon>Diaporthales</taxon>
        <taxon>Cytosporaceae</taxon>
        <taxon>Cytospora</taxon>
    </lineage>
</organism>